<sequence>MSGSVAADSDPLAPLREAPSLPQRAEPGPRETKMTLCYAFGGNKVRILLMILLALCCSGLGPWRPRGEPQTADGPARVCWGLGDAPVKRHRVSVQGLTASGSSSQPLTFADRDVVVATSGFTGIRQEKGTHLLEKAPLLQGRSLLGRAGVQLAGLALCPDRWSPRGDVREPHVARSS</sequence>
<evidence type="ECO:0000313" key="2">
    <source>
        <dbReference type="EMBL" id="CAI9156721.1"/>
    </source>
</evidence>
<evidence type="ECO:0000313" key="3">
    <source>
        <dbReference type="Proteomes" id="UP001176941"/>
    </source>
</evidence>
<dbReference type="Proteomes" id="UP001176941">
    <property type="component" value="Chromosome 15"/>
</dbReference>
<name>A0ABN8YA43_RANTA</name>
<gene>
    <name evidence="2" type="ORF">MRATA1EN1_LOCUS5683</name>
</gene>
<keyword evidence="3" id="KW-1185">Reference proteome</keyword>
<accession>A0ABN8YA43</accession>
<protein>
    <submittedName>
        <fullName evidence="2">Uncharacterized protein</fullName>
    </submittedName>
</protein>
<evidence type="ECO:0000256" key="1">
    <source>
        <dbReference type="SAM" id="MobiDB-lite"/>
    </source>
</evidence>
<dbReference type="EMBL" id="OX459951">
    <property type="protein sequence ID" value="CAI9156721.1"/>
    <property type="molecule type" value="Genomic_DNA"/>
</dbReference>
<feature type="region of interest" description="Disordered" evidence="1">
    <location>
        <begin position="1"/>
        <end position="29"/>
    </location>
</feature>
<organism evidence="2 3">
    <name type="scientific">Rangifer tarandus platyrhynchus</name>
    <name type="common">Svalbard reindeer</name>
    <dbReference type="NCBI Taxonomy" id="3082113"/>
    <lineage>
        <taxon>Eukaryota</taxon>
        <taxon>Metazoa</taxon>
        <taxon>Chordata</taxon>
        <taxon>Craniata</taxon>
        <taxon>Vertebrata</taxon>
        <taxon>Euteleostomi</taxon>
        <taxon>Mammalia</taxon>
        <taxon>Eutheria</taxon>
        <taxon>Laurasiatheria</taxon>
        <taxon>Artiodactyla</taxon>
        <taxon>Ruminantia</taxon>
        <taxon>Pecora</taxon>
        <taxon>Cervidae</taxon>
        <taxon>Odocoileinae</taxon>
        <taxon>Rangifer</taxon>
    </lineage>
</organism>
<reference evidence="2" key="1">
    <citation type="submission" date="2023-04" db="EMBL/GenBank/DDBJ databases">
        <authorList>
            <consortium name="ELIXIR-Norway"/>
        </authorList>
    </citation>
    <scope>NUCLEOTIDE SEQUENCE [LARGE SCALE GENOMIC DNA]</scope>
</reference>
<proteinExistence type="predicted"/>